<feature type="domain" description="TonB-dependent receptor-like beta-barrel" evidence="13">
    <location>
        <begin position="277"/>
        <end position="760"/>
    </location>
</feature>
<dbReference type="PATRIC" id="fig|1747903.4.peg.901"/>
<evidence type="ECO:0000256" key="11">
    <source>
        <dbReference type="RuleBase" id="RU003357"/>
    </source>
</evidence>
<gene>
    <name evidence="15" type="ORF">ASR47_100349</name>
</gene>
<evidence type="ECO:0000256" key="7">
    <source>
        <dbReference type="ARBA" id="ARBA00023136"/>
    </source>
</evidence>
<keyword evidence="4 10" id="KW-1134">Transmembrane beta strand</keyword>
<evidence type="ECO:0000259" key="14">
    <source>
        <dbReference type="Pfam" id="PF07715"/>
    </source>
</evidence>
<dbReference type="Pfam" id="PF07715">
    <property type="entry name" value="Plug"/>
    <property type="match status" value="1"/>
</dbReference>
<evidence type="ECO:0000313" key="15">
    <source>
        <dbReference type="EMBL" id="OBV37389.1"/>
    </source>
</evidence>
<protein>
    <submittedName>
        <fullName evidence="15">Iron complex outermembrane recepter protein</fullName>
    </submittedName>
</protein>
<dbReference type="PANTHER" id="PTHR47234:SF3">
    <property type="entry name" value="SECRETIN_TONB SHORT N-TERMINAL DOMAIN-CONTAINING PROTEIN"/>
    <property type="match status" value="1"/>
</dbReference>
<evidence type="ECO:0000256" key="8">
    <source>
        <dbReference type="ARBA" id="ARBA00023170"/>
    </source>
</evidence>
<comment type="subcellular location">
    <subcellularLocation>
        <location evidence="1 10">Cell outer membrane</location>
        <topology evidence="1 10">Multi-pass membrane protein</topology>
    </subcellularLocation>
</comment>
<organism evidence="15 16">
    <name type="scientific">Janthinobacterium psychrotolerans</name>
    <dbReference type="NCBI Taxonomy" id="1747903"/>
    <lineage>
        <taxon>Bacteria</taxon>
        <taxon>Pseudomonadati</taxon>
        <taxon>Pseudomonadota</taxon>
        <taxon>Betaproteobacteria</taxon>
        <taxon>Burkholderiales</taxon>
        <taxon>Oxalobacteraceae</taxon>
        <taxon>Janthinobacterium</taxon>
    </lineage>
</organism>
<comment type="similarity">
    <text evidence="2 10 11">Belongs to the TonB-dependent receptor family.</text>
</comment>
<evidence type="ECO:0000256" key="2">
    <source>
        <dbReference type="ARBA" id="ARBA00009810"/>
    </source>
</evidence>
<evidence type="ECO:0000256" key="12">
    <source>
        <dbReference type="SAM" id="SignalP"/>
    </source>
</evidence>
<evidence type="ECO:0000256" key="5">
    <source>
        <dbReference type="ARBA" id="ARBA00022692"/>
    </source>
</evidence>
<evidence type="ECO:0000256" key="3">
    <source>
        <dbReference type="ARBA" id="ARBA00022448"/>
    </source>
</evidence>
<evidence type="ECO:0000256" key="1">
    <source>
        <dbReference type="ARBA" id="ARBA00004571"/>
    </source>
</evidence>
<dbReference type="RefSeq" id="WP_082989065.1">
    <property type="nucleotide sequence ID" value="NZ_LOCQ01000060.1"/>
</dbReference>
<sequence length="799" mass="85498">MTCNRTRIARAVALMCAISAVLASPAHARGEAPADHDAVDATQAVIVTGTRGSNRTQFDTMAPVDVFSREDIAGVESSDLNDVLAQLVPSYVVQRLPMADGQVFVRPATLRGLSPDQTLVLVNGKRFHRSALLGARGAQAPDLAQIPVSAIKRIEVLRDGASAQYGSDAIAGVINIILDDSVGTELSVHHSQYSEGDGKANELNLKTGFSLGETGKASIFGALAQSDPTSRTRQRADAIAFQQAHPELTVPNPVQRWGQPELDSKRLGFNAGMGLSDNIELYGFGLYSHSDGSSDFNWRNPDTSSGAYKTSTLFPGWDLRSVYPLGFSPSYSNGQDDLQLVAGLRGRLGEQLGWDVSASFGRNRIDYHLANSINASMGPASPTAFYLGQLSQTEKILNANFNYELPVAALPQPVNIAFGAEARNETYGVTAGDTASWTVGPGAAVGLDANANGAPGFSSRQAGSWGQDSYAAYLDVEVPVTRALSLGGAARYEHFSEFGGTVNGKLSARYALSDKLALRGSYSTGFRAPTPGQSNTNSTSQGLDTKTLLLFTSGRLANSDPLAVLLGAQALKPEKSNNLSLGLTWRTPAGFSGSVDVYDIQVGDRFSTSAAFAVPAGVANPLRYTSVSYFTNDFDTTTRGIDIVGSHLSRVGGGKLNLTLAYNYNSTRVDGGSSALVTSAAQRQVFEERLPRQKATISGNYELGSWNTLARVRYYGAWTDNSGNATGDIFQRFGARQFFDLAASYRITARQSIRVGIDNVFDKYPEEASFQASRGLIYSRNAPYDTDGRNLYAEYNLKF</sequence>
<keyword evidence="16" id="KW-1185">Reference proteome</keyword>
<evidence type="ECO:0000256" key="9">
    <source>
        <dbReference type="ARBA" id="ARBA00023237"/>
    </source>
</evidence>
<dbReference type="CDD" id="cd01347">
    <property type="entry name" value="ligand_gated_channel"/>
    <property type="match status" value="1"/>
</dbReference>
<dbReference type="InterPro" id="IPR036942">
    <property type="entry name" value="Beta-barrel_TonB_sf"/>
</dbReference>
<evidence type="ECO:0000313" key="16">
    <source>
        <dbReference type="Proteomes" id="UP000092713"/>
    </source>
</evidence>
<name>A0A1A7BXC5_9BURK</name>
<dbReference type="GO" id="GO:0009279">
    <property type="term" value="C:cell outer membrane"/>
    <property type="evidence" value="ECO:0007669"/>
    <property type="project" value="UniProtKB-SubCell"/>
</dbReference>
<keyword evidence="7 10" id="KW-0472">Membrane</keyword>
<feature type="domain" description="TonB-dependent receptor plug" evidence="14">
    <location>
        <begin position="57"/>
        <end position="173"/>
    </location>
</feature>
<dbReference type="InterPro" id="IPR012910">
    <property type="entry name" value="Plug_dom"/>
</dbReference>
<dbReference type="Pfam" id="PF00593">
    <property type="entry name" value="TonB_dep_Rec_b-barrel"/>
    <property type="match status" value="1"/>
</dbReference>
<keyword evidence="5 10" id="KW-0812">Transmembrane</keyword>
<evidence type="ECO:0000256" key="10">
    <source>
        <dbReference type="PROSITE-ProRule" id="PRU01360"/>
    </source>
</evidence>
<dbReference type="AlphaFoldDB" id="A0A1A7BXC5"/>
<comment type="caution">
    <text evidence="15">The sequence shown here is derived from an EMBL/GenBank/DDBJ whole genome shotgun (WGS) entry which is preliminary data.</text>
</comment>
<dbReference type="EMBL" id="LOCQ01000060">
    <property type="protein sequence ID" value="OBV37389.1"/>
    <property type="molecule type" value="Genomic_DNA"/>
</dbReference>
<accession>A0A1A7BXC5</accession>
<feature type="signal peptide" evidence="12">
    <location>
        <begin position="1"/>
        <end position="28"/>
    </location>
</feature>
<feature type="chain" id="PRO_5008355399" evidence="12">
    <location>
        <begin position="29"/>
        <end position="799"/>
    </location>
</feature>
<dbReference type="SUPFAM" id="SSF56935">
    <property type="entry name" value="Porins"/>
    <property type="match status" value="1"/>
</dbReference>
<keyword evidence="8" id="KW-0675">Receptor</keyword>
<keyword evidence="6 11" id="KW-0798">TonB box</keyword>
<keyword evidence="3 10" id="KW-0813">Transport</keyword>
<dbReference type="PROSITE" id="PS52016">
    <property type="entry name" value="TONB_DEPENDENT_REC_3"/>
    <property type="match status" value="1"/>
</dbReference>
<dbReference type="PANTHER" id="PTHR47234">
    <property type="match status" value="1"/>
</dbReference>
<dbReference type="Gene3D" id="2.170.130.10">
    <property type="entry name" value="TonB-dependent receptor, plug domain"/>
    <property type="match status" value="1"/>
</dbReference>
<proteinExistence type="inferred from homology"/>
<dbReference type="InterPro" id="IPR039426">
    <property type="entry name" value="TonB-dep_rcpt-like"/>
</dbReference>
<keyword evidence="9 10" id="KW-0998">Cell outer membrane</keyword>
<dbReference type="STRING" id="1747903.ASR47_100349"/>
<dbReference type="Gene3D" id="2.40.170.20">
    <property type="entry name" value="TonB-dependent receptor, beta-barrel domain"/>
    <property type="match status" value="1"/>
</dbReference>
<dbReference type="InterPro" id="IPR000531">
    <property type="entry name" value="Beta-barrel_TonB"/>
</dbReference>
<dbReference type="Proteomes" id="UP000092713">
    <property type="component" value="Unassembled WGS sequence"/>
</dbReference>
<dbReference type="InterPro" id="IPR037066">
    <property type="entry name" value="Plug_dom_sf"/>
</dbReference>
<reference evidence="15 16" key="1">
    <citation type="submission" date="2016-04" db="EMBL/GenBank/DDBJ databases">
        <title>Draft genome sequence of Janthinobacterium psychrotolerans sp. nov., isolated from freshwater sediments in Denmark.</title>
        <authorList>
            <person name="Gong X."/>
            <person name="Skrivergaard S."/>
            <person name="Korsgaard B.S."/>
            <person name="Schreiber L."/>
            <person name="Marshall I.P."/>
            <person name="Finster K."/>
            <person name="Schramm A."/>
        </authorList>
    </citation>
    <scope>NUCLEOTIDE SEQUENCE [LARGE SCALE GENOMIC DNA]</scope>
    <source>
        <strain evidence="15 16">S3-2</strain>
    </source>
</reference>
<keyword evidence="12" id="KW-0732">Signal</keyword>
<evidence type="ECO:0000259" key="13">
    <source>
        <dbReference type="Pfam" id="PF00593"/>
    </source>
</evidence>
<evidence type="ECO:0000256" key="6">
    <source>
        <dbReference type="ARBA" id="ARBA00023077"/>
    </source>
</evidence>
<evidence type="ECO:0000256" key="4">
    <source>
        <dbReference type="ARBA" id="ARBA00022452"/>
    </source>
</evidence>